<gene>
    <name evidence="2" type="ORF">ACFQMH_36835</name>
</gene>
<proteinExistence type="predicted"/>
<feature type="transmembrane region" description="Helical" evidence="1">
    <location>
        <begin position="20"/>
        <end position="40"/>
    </location>
</feature>
<name>A0ABW2EEE5_9ACTN</name>
<sequence>MEPDKNDEPAVLNPFTSAARGVMVAVSAVVVLAGLLVTLAGSP</sequence>
<accession>A0ABW2EEE5</accession>
<organism evidence="2 3">
    <name type="scientific">Streptomyces viridiviolaceus</name>
    <dbReference type="NCBI Taxonomy" id="68282"/>
    <lineage>
        <taxon>Bacteria</taxon>
        <taxon>Bacillati</taxon>
        <taxon>Actinomycetota</taxon>
        <taxon>Actinomycetes</taxon>
        <taxon>Kitasatosporales</taxon>
        <taxon>Streptomycetaceae</taxon>
        <taxon>Streptomyces</taxon>
    </lineage>
</organism>
<keyword evidence="1" id="KW-1133">Transmembrane helix</keyword>
<evidence type="ECO:0000256" key="1">
    <source>
        <dbReference type="SAM" id="Phobius"/>
    </source>
</evidence>
<keyword evidence="1" id="KW-0812">Transmembrane</keyword>
<evidence type="ECO:0000313" key="3">
    <source>
        <dbReference type="Proteomes" id="UP001596409"/>
    </source>
</evidence>
<dbReference type="EMBL" id="JBHSYM010000087">
    <property type="protein sequence ID" value="MFC7017157.1"/>
    <property type="molecule type" value="Genomic_DNA"/>
</dbReference>
<dbReference type="Proteomes" id="UP001596409">
    <property type="component" value="Unassembled WGS sequence"/>
</dbReference>
<reference evidence="3" key="1">
    <citation type="journal article" date="2019" name="Int. J. Syst. Evol. Microbiol.">
        <title>The Global Catalogue of Microorganisms (GCM) 10K type strain sequencing project: providing services to taxonomists for standard genome sequencing and annotation.</title>
        <authorList>
            <consortium name="The Broad Institute Genomics Platform"/>
            <consortium name="The Broad Institute Genome Sequencing Center for Infectious Disease"/>
            <person name="Wu L."/>
            <person name="Ma J."/>
        </authorList>
    </citation>
    <scope>NUCLEOTIDE SEQUENCE [LARGE SCALE GENOMIC DNA]</scope>
    <source>
        <strain evidence="3">JCM 4855</strain>
    </source>
</reference>
<dbReference type="RefSeq" id="WP_268254951.1">
    <property type="nucleotide sequence ID" value="NZ_BMWA01000024.1"/>
</dbReference>
<evidence type="ECO:0000313" key="2">
    <source>
        <dbReference type="EMBL" id="MFC7017157.1"/>
    </source>
</evidence>
<comment type="caution">
    <text evidence="2">The sequence shown here is derived from an EMBL/GenBank/DDBJ whole genome shotgun (WGS) entry which is preliminary data.</text>
</comment>
<protein>
    <submittedName>
        <fullName evidence="2">Uncharacterized protein</fullName>
    </submittedName>
</protein>
<keyword evidence="3" id="KW-1185">Reference proteome</keyword>
<keyword evidence="1" id="KW-0472">Membrane</keyword>